<reference evidence="9" key="1">
    <citation type="submission" date="2016-09" db="EMBL/GenBank/DDBJ databases">
        <authorList>
            <person name="Jeantristanb JTB J.-T."/>
            <person name="Ricardo R."/>
        </authorList>
    </citation>
    <scope>NUCLEOTIDE SEQUENCE [LARGE SCALE GENOMIC DNA]</scope>
</reference>
<dbReference type="EMBL" id="FMSP01000003">
    <property type="protein sequence ID" value="SCV68403.1"/>
    <property type="molecule type" value="Genomic_DNA"/>
</dbReference>
<dbReference type="GO" id="GO:0006062">
    <property type="term" value="P:sorbitol catabolic process"/>
    <property type="evidence" value="ECO:0007669"/>
    <property type="project" value="TreeGrafter"/>
</dbReference>
<dbReference type="Pfam" id="PF08240">
    <property type="entry name" value="ADH_N"/>
    <property type="match status" value="1"/>
</dbReference>
<dbReference type="InterPro" id="IPR013149">
    <property type="entry name" value="ADH-like_C"/>
</dbReference>
<keyword evidence="9" id="KW-1185">Reference proteome</keyword>
<comment type="similarity">
    <text evidence="2">Belongs to the zinc-containing alcohol dehydrogenase family.</text>
</comment>
<keyword evidence="5" id="KW-0560">Oxidoreductase</keyword>
<keyword evidence="6" id="KW-0520">NAD</keyword>
<dbReference type="SUPFAM" id="SSF51735">
    <property type="entry name" value="NAD(P)-binding Rossmann-fold domains"/>
    <property type="match status" value="1"/>
</dbReference>
<dbReference type="OrthoDB" id="2148442at2759"/>
<accession>A0A238F8Q1</accession>
<evidence type="ECO:0000256" key="5">
    <source>
        <dbReference type="ARBA" id="ARBA00023002"/>
    </source>
</evidence>
<organism evidence="8 9">
    <name type="scientific">Microbotryum intermedium</name>
    <dbReference type="NCBI Taxonomy" id="269621"/>
    <lineage>
        <taxon>Eukaryota</taxon>
        <taxon>Fungi</taxon>
        <taxon>Dikarya</taxon>
        <taxon>Basidiomycota</taxon>
        <taxon>Pucciniomycotina</taxon>
        <taxon>Microbotryomycetes</taxon>
        <taxon>Microbotryales</taxon>
        <taxon>Microbotryaceae</taxon>
        <taxon>Microbotryum</taxon>
    </lineage>
</organism>
<evidence type="ECO:0000256" key="2">
    <source>
        <dbReference type="ARBA" id="ARBA00008072"/>
    </source>
</evidence>
<dbReference type="GO" id="GO:0003939">
    <property type="term" value="F:L-iditol 2-dehydrogenase (NAD+) activity"/>
    <property type="evidence" value="ECO:0007669"/>
    <property type="project" value="TreeGrafter"/>
</dbReference>
<dbReference type="SUPFAM" id="SSF50129">
    <property type="entry name" value="GroES-like"/>
    <property type="match status" value="1"/>
</dbReference>
<gene>
    <name evidence="8" type="ORF">BQ2448_524</name>
</gene>
<dbReference type="InterPro" id="IPR011032">
    <property type="entry name" value="GroES-like_sf"/>
</dbReference>
<evidence type="ECO:0000259" key="7">
    <source>
        <dbReference type="SMART" id="SM00829"/>
    </source>
</evidence>
<dbReference type="SMART" id="SM00829">
    <property type="entry name" value="PKS_ER"/>
    <property type="match status" value="1"/>
</dbReference>
<proteinExistence type="inferred from homology"/>
<evidence type="ECO:0000313" key="9">
    <source>
        <dbReference type="Proteomes" id="UP000198372"/>
    </source>
</evidence>
<name>A0A238F8Q1_9BASI</name>
<dbReference type="FunFam" id="3.40.50.720:FF:000068">
    <property type="entry name" value="Sorbitol dehydrogenase"/>
    <property type="match status" value="1"/>
</dbReference>
<dbReference type="AlphaFoldDB" id="A0A238F8Q1"/>
<evidence type="ECO:0000256" key="4">
    <source>
        <dbReference type="ARBA" id="ARBA00022833"/>
    </source>
</evidence>
<dbReference type="CDD" id="cd05285">
    <property type="entry name" value="sorbitol_DH"/>
    <property type="match status" value="1"/>
</dbReference>
<evidence type="ECO:0000256" key="1">
    <source>
        <dbReference type="ARBA" id="ARBA00001947"/>
    </source>
</evidence>
<dbReference type="GO" id="GO:0046872">
    <property type="term" value="F:metal ion binding"/>
    <property type="evidence" value="ECO:0007669"/>
    <property type="project" value="UniProtKB-KW"/>
</dbReference>
<dbReference type="PANTHER" id="PTHR43161:SF9">
    <property type="entry name" value="SORBITOL DEHYDROGENASE"/>
    <property type="match status" value="1"/>
</dbReference>
<dbReference type="Pfam" id="PF00107">
    <property type="entry name" value="ADH_zinc_N"/>
    <property type="match status" value="1"/>
</dbReference>
<dbReference type="Proteomes" id="UP000198372">
    <property type="component" value="Unassembled WGS sequence"/>
</dbReference>
<dbReference type="InterPro" id="IPR036291">
    <property type="entry name" value="NAD(P)-bd_dom_sf"/>
</dbReference>
<evidence type="ECO:0000313" key="8">
    <source>
        <dbReference type="EMBL" id="SCV68403.1"/>
    </source>
</evidence>
<evidence type="ECO:0000256" key="3">
    <source>
        <dbReference type="ARBA" id="ARBA00022723"/>
    </source>
</evidence>
<evidence type="ECO:0000256" key="6">
    <source>
        <dbReference type="ARBA" id="ARBA00023027"/>
    </source>
</evidence>
<keyword evidence="3" id="KW-0479">Metal-binding</keyword>
<feature type="domain" description="Enoyl reductase (ER)" evidence="7">
    <location>
        <begin position="21"/>
        <end position="398"/>
    </location>
</feature>
<sequence length="410" mass="43772">MPAAAQEDLSIPSTNPSYVLRGIESTSFEDREIPTECGPHDVIVAPKKTGLCGSDVHYLSHGRCGAFVVDKPMVLGHETAAVVVKVGSSVKNLKEGERVALEPGESCRKCDVCKEGFYNRCPDMVFAATPPYDGTLAGFYRLPSDLAYKLPETVSLEEGALMEPLSVAVMAVARVARMLLGANVVGESRLDVCPPHKQLRLIPARACLITVFGAGPVGLLTMAVAKALGARNVIAVDIQQARLEFAASYAASDYFIPPPTKEGESRLEYSSRSAEEIRSRFGFAERGPTGVDLVVDCTGAEVCIQTGVYVVKHGGTCVQVGMGNDSINIPMSTLLVKEVTLKGSFRYGPGCYDMSIDLVARGLVNLDRLITHRFSFRDADAAFKANQAGKGADGKPLIKAIVDGPIDSDK</sequence>
<dbReference type="InterPro" id="IPR020843">
    <property type="entry name" value="ER"/>
</dbReference>
<dbReference type="PANTHER" id="PTHR43161">
    <property type="entry name" value="SORBITOL DEHYDROGENASE"/>
    <property type="match status" value="1"/>
</dbReference>
<comment type="cofactor">
    <cofactor evidence="1">
        <name>Zn(2+)</name>
        <dbReference type="ChEBI" id="CHEBI:29105"/>
    </cofactor>
</comment>
<protein>
    <submittedName>
        <fullName evidence="8">BQ2448_524 protein</fullName>
    </submittedName>
</protein>
<dbReference type="Gene3D" id="3.40.50.720">
    <property type="entry name" value="NAD(P)-binding Rossmann-like Domain"/>
    <property type="match status" value="1"/>
</dbReference>
<dbReference type="InterPro" id="IPR045306">
    <property type="entry name" value="SDH-like"/>
</dbReference>
<dbReference type="STRING" id="269621.A0A238F8Q1"/>
<keyword evidence="4" id="KW-0862">Zinc</keyword>
<dbReference type="Gene3D" id="3.90.180.10">
    <property type="entry name" value="Medium-chain alcohol dehydrogenases, catalytic domain"/>
    <property type="match status" value="1"/>
</dbReference>
<dbReference type="InterPro" id="IPR013154">
    <property type="entry name" value="ADH-like_N"/>
</dbReference>